<dbReference type="KEGG" id="rfs:C1I64_05890"/>
<dbReference type="AlphaFoldDB" id="A0A3Q9UXR1"/>
<organism evidence="4 5">
    <name type="scientific">Rathayibacter festucae DSM 15932</name>
    <dbReference type="NCBI Taxonomy" id="1328866"/>
    <lineage>
        <taxon>Bacteria</taxon>
        <taxon>Bacillati</taxon>
        <taxon>Actinomycetota</taxon>
        <taxon>Actinomycetes</taxon>
        <taxon>Micrococcales</taxon>
        <taxon>Microbacteriaceae</taxon>
        <taxon>Rathayibacter</taxon>
    </lineage>
</organism>
<name>A0A3Q9UXR1_9MICO</name>
<reference evidence="4 5" key="1">
    <citation type="submission" date="2018-03" db="EMBL/GenBank/DDBJ databases">
        <title>Bacteriophage NCPPB3778 and a type I-E CRISPR drive the evolution of the US Biological Select Agent, Rathayibacter toxicus.</title>
        <authorList>
            <person name="Davis E.W.II."/>
            <person name="Tabima J.F."/>
            <person name="Weisberg A.J."/>
            <person name="Dantas Lopes L."/>
            <person name="Wiseman M.S."/>
            <person name="Wiseman M.S."/>
            <person name="Pupko T."/>
            <person name="Belcher M.S."/>
            <person name="Sechler A.J."/>
            <person name="Tancos M.A."/>
            <person name="Schroeder B.K."/>
            <person name="Murray T.D."/>
            <person name="Luster D.G."/>
            <person name="Schneider W.L."/>
            <person name="Rogers E."/>
            <person name="Andreote F.D."/>
            <person name="Grunwald N.J."/>
            <person name="Putnam M.L."/>
            <person name="Chang J.H."/>
        </authorList>
    </citation>
    <scope>NUCLEOTIDE SEQUENCE [LARGE SCALE GENOMIC DNA]</scope>
    <source>
        <strain evidence="4 5">DSM 15932</strain>
    </source>
</reference>
<evidence type="ECO:0000256" key="1">
    <source>
        <dbReference type="ARBA" id="ARBA00007637"/>
    </source>
</evidence>
<evidence type="ECO:0000256" key="2">
    <source>
        <dbReference type="SAM" id="MobiDB-lite"/>
    </source>
</evidence>
<comment type="similarity">
    <text evidence="1">Belongs to the NAD(P)-dependent epimerase/dehydratase family.</text>
</comment>
<proteinExistence type="inferred from homology"/>
<feature type="region of interest" description="Disordered" evidence="2">
    <location>
        <begin position="1"/>
        <end position="24"/>
    </location>
</feature>
<accession>A0A3Q9UXR1</accession>
<dbReference type="Pfam" id="PF01370">
    <property type="entry name" value="Epimerase"/>
    <property type="match status" value="1"/>
</dbReference>
<evidence type="ECO:0000313" key="5">
    <source>
        <dbReference type="Proteomes" id="UP000285317"/>
    </source>
</evidence>
<gene>
    <name evidence="4" type="ORF">C1I64_05890</name>
</gene>
<dbReference type="EMBL" id="CP028137">
    <property type="protein sequence ID" value="AZZ51622.1"/>
    <property type="molecule type" value="Genomic_DNA"/>
</dbReference>
<dbReference type="CDD" id="cd05265">
    <property type="entry name" value="SDR_a1"/>
    <property type="match status" value="1"/>
</dbReference>
<evidence type="ECO:0000313" key="4">
    <source>
        <dbReference type="EMBL" id="AZZ51622.1"/>
    </source>
</evidence>
<dbReference type="PANTHER" id="PTHR43000">
    <property type="entry name" value="DTDP-D-GLUCOSE 4,6-DEHYDRATASE-RELATED"/>
    <property type="match status" value="1"/>
</dbReference>
<dbReference type="InterPro" id="IPR001509">
    <property type="entry name" value="Epimerase_deHydtase"/>
</dbReference>
<feature type="domain" description="NAD-dependent epimerase/dehydratase" evidence="3">
    <location>
        <begin position="31"/>
        <end position="242"/>
    </location>
</feature>
<evidence type="ECO:0000259" key="3">
    <source>
        <dbReference type="Pfam" id="PF01370"/>
    </source>
</evidence>
<dbReference type="Gene3D" id="3.40.50.720">
    <property type="entry name" value="NAD(P)-binding Rossmann-like Domain"/>
    <property type="match status" value="1"/>
</dbReference>
<protein>
    <submittedName>
        <fullName evidence="4">NAD-dependent dehydratase</fullName>
    </submittedName>
</protein>
<sequence length="357" mass="38688">MEAVLDDVPPLPERSAQPSSGKAGSAVPLSVLFLGGTGIISSEGVRRALAVGHEVTVLNRGRTSIRPLPDGVRTLTADVRDPASVREALGDERFDAVIEFAAFTPEHVQQDIDLFAGRTGQYVFISSASAYQKPPARVPVTESTPLRNPYWSYSQEKIACEDLLVGEYRRTGFPVTIVRPSHTYDRTSLPVDGGWTVIDRMRRGLEVVVPGDGTSLWTITHSRDVAVGLVGLLGAPAAIGEAFHITGDETPTWDRIHHDLATAAGTEARIVHITSDAIAAADPELGAGIVGDKAHSMVFDNAKIRSLVPAFAPSTRFSDGAREIVEWYDADPARRTVDERMDRLFDALIETYRPRAL</sequence>
<dbReference type="InterPro" id="IPR036291">
    <property type="entry name" value="NAD(P)-bd_dom_sf"/>
</dbReference>
<dbReference type="SUPFAM" id="SSF51735">
    <property type="entry name" value="NAD(P)-binding Rossmann-fold domains"/>
    <property type="match status" value="1"/>
</dbReference>
<dbReference type="Proteomes" id="UP000285317">
    <property type="component" value="Chromosome"/>
</dbReference>